<reference evidence="1" key="1">
    <citation type="submission" date="2020-11" db="EMBL/GenBank/DDBJ databases">
        <title>Genome seq and assembly of Planobacterium sp.</title>
        <authorList>
            <person name="Chhetri G."/>
        </authorList>
    </citation>
    <scope>NUCLEOTIDE SEQUENCE</scope>
    <source>
        <strain evidence="1">GCR5</strain>
    </source>
</reference>
<dbReference type="AlphaFoldDB" id="A0A930YWX8"/>
<name>A0A930YWX8_9FLAO</name>
<proteinExistence type="predicted"/>
<dbReference type="Proteomes" id="UP000694480">
    <property type="component" value="Unassembled WGS sequence"/>
</dbReference>
<comment type="caution">
    <text evidence="1">The sequence shown here is derived from an EMBL/GenBank/DDBJ whole genome shotgun (WGS) entry which is preliminary data.</text>
</comment>
<evidence type="ECO:0000313" key="2">
    <source>
        <dbReference type="Proteomes" id="UP000694480"/>
    </source>
</evidence>
<sequence length="66" mass="7846">MNLDKLTKKLNVNTQEFKFQFQSHPNYPSALALSDTLNFLGIENSAYELEKEYWNEIPTEECFRQK</sequence>
<dbReference type="RefSeq" id="WP_194739868.1">
    <property type="nucleotide sequence ID" value="NZ_JADKYY010000012.1"/>
</dbReference>
<gene>
    <name evidence="1" type="ORF">IC612_09055</name>
</gene>
<evidence type="ECO:0000313" key="1">
    <source>
        <dbReference type="EMBL" id="MBF5027944.1"/>
    </source>
</evidence>
<accession>A0A930YWX8</accession>
<dbReference type="EMBL" id="JADKYY010000012">
    <property type="protein sequence ID" value="MBF5027944.1"/>
    <property type="molecule type" value="Genomic_DNA"/>
</dbReference>
<protein>
    <submittedName>
        <fullName evidence="1">Uncharacterized protein</fullName>
    </submittedName>
</protein>
<keyword evidence="2" id="KW-1185">Reference proteome</keyword>
<organism evidence="1 2">
    <name type="scientific">Planobacterium oryzisoli</name>
    <dbReference type="NCBI Taxonomy" id="2771435"/>
    <lineage>
        <taxon>Bacteria</taxon>
        <taxon>Pseudomonadati</taxon>
        <taxon>Bacteroidota</taxon>
        <taxon>Flavobacteriia</taxon>
        <taxon>Flavobacteriales</taxon>
        <taxon>Weeksellaceae</taxon>
        <taxon>Chryseobacterium group</taxon>
        <taxon>Chryseobacterium</taxon>
    </lineage>
</organism>